<dbReference type="EMBL" id="CASHTH010001824">
    <property type="protein sequence ID" value="CAI8020364.1"/>
    <property type="molecule type" value="Genomic_DNA"/>
</dbReference>
<keyword evidence="3" id="KW-0067">ATP-binding</keyword>
<evidence type="ECO:0000256" key="2">
    <source>
        <dbReference type="ARBA" id="ARBA00022801"/>
    </source>
</evidence>
<proteinExistence type="predicted"/>
<keyword evidence="1" id="KW-0547">Nucleotide-binding</keyword>
<gene>
    <name evidence="5" type="ORF">GBAR_LOCUS12186</name>
</gene>
<evidence type="ECO:0000259" key="4">
    <source>
        <dbReference type="SMART" id="SM00797"/>
    </source>
</evidence>
<comment type="caution">
    <text evidence="5">The sequence shown here is derived from an EMBL/GenBank/DDBJ whole genome shotgun (WGS) entry which is preliminary data.</text>
</comment>
<dbReference type="InterPro" id="IPR052708">
    <property type="entry name" value="PxpC"/>
</dbReference>
<name>A0AA35WH53_GEOBA</name>
<evidence type="ECO:0000313" key="6">
    <source>
        <dbReference type="Proteomes" id="UP001174909"/>
    </source>
</evidence>
<dbReference type="InterPro" id="IPR003778">
    <property type="entry name" value="CT_A_B"/>
</dbReference>
<dbReference type="PANTHER" id="PTHR43309:SF4">
    <property type="entry name" value="CARBOXYLTRANSFERASE DOMAIN-CONTAINING PROTEIN"/>
    <property type="match status" value="1"/>
</dbReference>
<dbReference type="AlphaFoldDB" id="A0AA35WH53"/>
<dbReference type="InterPro" id="IPR029000">
    <property type="entry name" value="Cyclophilin-like_dom_sf"/>
</dbReference>
<reference evidence="5" key="1">
    <citation type="submission" date="2023-03" db="EMBL/GenBank/DDBJ databases">
        <authorList>
            <person name="Steffen K."/>
            <person name="Cardenas P."/>
        </authorList>
    </citation>
    <scope>NUCLEOTIDE SEQUENCE</scope>
</reference>
<dbReference type="Proteomes" id="UP001174909">
    <property type="component" value="Unassembled WGS sequence"/>
</dbReference>
<organism evidence="5 6">
    <name type="scientific">Geodia barretti</name>
    <name type="common">Barrett's horny sponge</name>
    <dbReference type="NCBI Taxonomy" id="519541"/>
    <lineage>
        <taxon>Eukaryota</taxon>
        <taxon>Metazoa</taxon>
        <taxon>Porifera</taxon>
        <taxon>Demospongiae</taxon>
        <taxon>Heteroscleromorpha</taxon>
        <taxon>Tetractinellida</taxon>
        <taxon>Astrophorina</taxon>
        <taxon>Geodiidae</taxon>
        <taxon>Geodia</taxon>
    </lineage>
</organism>
<keyword evidence="6" id="KW-1185">Reference proteome</keyword>
<evidence type="ECO:0000256" key="3">
    <source>
        <dbReference type="ARBA" id="ARBA00022840"/>
    </source>
</evidence>
<dbReference type="Gene3D" id="2.40.100.10">
    <property type="entry name" value="Cyclophilin-like"/>
    <property type="match status" value="1"/>
</dbReference>
<sequence length="286" mass="30477">MGRRGGQALGIPPSGAQDGFALRIANLLVGNPPGGPLVVREDPGAAGLEMTLGRLKLRALQDHLLALTGADTGATLDGEPVQCWSSFVLREGQTLACRLAMSGARAYLAVHGGIDVPLYRGSRATHVSGGFGGLEGRPLAQGDRLPVGAAKAPVMELAGRRLRPDLVPRYAPPMQVRVVAGPEAHRFTEESVEAFYTTAWKLNPKADRTGMRLHRPELSFKPGRPRYLNEDAGVDPSNIVIDPGAPVGTVQIRPFEEARFVRVSHEDAVAILAEQESLIADPDIIV</sequence>
<dbReference type="GO" id="GO:0016787">
    <property type="term" value="F:hydrolase activity"/>
    <property type="evidence" value="ECO:0007669"/>
    <property type="project" value="UniProtKB-KW"/>
</dbReference>
<keyword evidence="2" id="KW-0378">Hydrolase</keyword>
<evidence type="ECO:0000313" key="5">
    <source>
        <dbReference type="EMBL" id="CAI8020364.1"/>
    </source>
</evidence>
<feature type="domain" description="Carboxyltransferase" evidence="4">
    <location>
        <begin position="8"/>
        <end position="278"/>
    </location>
</feature>
<dbReference type="GO" id="GO:0005524">
    <property type="term" value="F:ATP binding"/>
    <property type="evidence" value="ECO:0007669"/>
    <property type="project" value="UniProtKB-KW"/>
</dbReference>
<protein>
    <submittedName>
        <fullName evidence="5">5-oxoprolinase subunit C</fullName>
    </submittedName>
</protein>
<dbReference type="SMART" id="SM00797">
    <property type="entry name" value="AHS2"/>
    <property type="match status" value="1"/>
</dbReference>
<accession>A0AA35WH53</accession>
<dbReference type="Pfam" id="PF02626">
    <property type="entry name" value="CT_A_B"/>
    <property type="match status" value="1"/>
</dbReference>
<dbReference type="PANTHER" id="PTHR43309">
    <property type="entry name" value="5-OXOPROLINASE SUBUNIT C"/>
    <property type="match status" value="1"/>
</dbReference>
<evidence type="ECO:0000256" key="1">
    <source>
        <dbReference type="ARBA" id="ARBA00022741"/>
    </source>
</evidence>